<dbReference type="EMBL" id="CP120682">
    <property type="protein sequence ID" value="WKN38961.1"/>
    <property type="molecule type" value="Genomic_DNA"/>
</dbReference>
<keyword evidence="1" id="KW-0732">Signal</keyword>
<dbReference type="PROSITE" id="PS51257">
    <property type="entry name" value="PROKAR_LIPOPROTEIN"/>
    <property type="match status" value="1"/>
</dbReference>
<sequence length="127" mass="13545">MKTTFLPTLLTAVFMLGLVWLSGCASSKTMANDPAGTWNYTVNGTPNGSVNGTMVISKNGKDYTGEIRSADGTSNLNDLTIDGQTMSASMMYHGTQLELNGTFEKDTFTGEVVAGYDSFDMTASRSN</sequence>
<feature type="chain" id="PRO_5041286173" evidence="1">
    <location>
        <begin position="32"/>
        <end position="127"/>
    </location>
</feature>
<name>A0AA49GS26_9BACT</name>
<evidence type="ECO:0000313" key="2">
    <source>
        <dbReference type="EMBL" id="WKN38961.1"/>
    </source>
</evidence>
<gene>
    <name evidence="2" type="ORF">K4G66_09630</name>
</gene>
<organism evidence="2">
    <name type="scientific">Roseihalotalea indica</name>
    <dbReference type="NCBI Taxonomy" id="2867963"/>
    <lineage>
        <taxon>Bacteria</taxon>
        <taxon>Pseudomonadati</taxon>
        <taxon>Bacteroidota</taxon>
        <taxon>Cytophagia</taxon>
        <taxon>Cytophagales</taxon>
        <taxon>Catalimonadaceae</taxon>
        <taxon>Roseihalotalea</taxon>
    </lineage>
</organism>
<reference evidence="2" key="2">
    <citation type="journal article" date="2024" name="Antonie Van Leeuwenhoek">
        <title>Roseihalotalea indica gen. nov., sp. nov., a halophilic Bacteroidetes from mesopelagic Southwest Indian Ocean with higher carbohydrate metabolic potential.</title>
        <authorList>
            <person name="Chen B."/>
            <person name="Zhang M."/>
            <person name="Lin D."/>
            <person name="Ye J."/>
            <person name="Tang K."/>
        </authorList>
    </citation>
    <scope>NUCLEOTIDE SEQUENCE</scope>
    <source>
        <strain evidence="2">TK19036</strain>
    </source>
</reference>
<feature type="signal peptide" evidence="1">
    <location>
        <begin position="1"/>
        <end position="31"/>
    </location>
</feature>
<protein>
    <submittedName>
        <fullName evidence="2">Uncharacterized protein</fullName>
    </submittedName>
</protein>
<reference evidence="2" key="1">
    <citation type="journal article" date="2023" name="Comput. Struct. Biotechnol. J.">
        <title>Discovery of a novel marine Bacteroidetes with a rich repertoire of carbohydrate-active enzymes.</title>
        <authorList>
            <person name="Chen B."/>
            <person name="Liu G."/>
            <person name="Chen Q."/>
            <person name="Wang H."/>
            <person name="Liu L."/>
            <person name="Tang K."/>
        </authorList>
    </citation>
    <scope>NUCLEOTIDE SEQUENCE</scope>
    <source>
        <strain evidence="2">TK19036</strain>
    </source>
</reference>
<accession>A0AA49GS26</accession>
<proteinExistence type="predicted"/>
<dbReference type="AlphaFoldDB" id="A0AA49GS26"/>
<evidence type="ECO:0000256" key="1">
    <source>
        <dbReference type="SAM" id="SignalP"/>
    </source>
</evidence>